<protein>
    <recommendedName>
        <fullName evidence="4">Secreted protein</fullName>
    </recommendedName>
</protein>
<feature type="signal peptide" evidence="1">
    <location>
        <begin position="1"/>
        <end position="17"/>
    </location>
</feature>
<keyword evidence="1" id="KW-0732">Signal</keyword>
<accession>A0AA40F0M3</accession>
<organism evidence="2 3">
    <name type="scientific">Schizothecium vesticola</name>
    <dbReference type="NCBI Taxonomy" id="314040"/>
    <lineage>
        <taxon>Eukaryota</taxon>
        <taxon>Fungi</taxon>
        <taxon>Dikarya</taxon>
        <taxon>Ascomycota</taxon>
        <taxon>Pezizomycotina</taxon>
        <taxon>Sordariomycetes</taxon>
        <taxon>Sordariomycetidae</taxon>
        <taxon>Sordariales</taxon>
        <taxon>Schizotheciaceae</taxon>
        <taxon>Schizothecium</taxon>
    </lineage>
</organism>
<evidence type="ECO:0008006" key="4">
    <source>
        <dbReference type="Google" id="ProtNLM"/>
    </source>
</evidence>
<dbReference type="AlphaFoldDB" id="A0AA40F0M3"/>
<gene>
    <name evidence="2" type="ORF">B0T18DRAFT_405453</name>
</gene>
<keyword evidence="3" id="KW-1185">Reference proteome</keyword>
<dbReference type="Proteomes" id="UP001172155">
    <property type="component" value="Unassembled WGS sequence"/>
</dbReference>
<evidence type="ECO:0000313" key="3">
    <source>
        <dbReference type="Proteomes" id="UP001172155"/>
    </source>
</evidence>
<name>A0AA40F0M3_9PEZI</name>
<evidence type="ECO:0000313" key="2">
    <source>
        <dbReference type="EMBL" id="KAK0748931.1"/>
    </source>
</evidence>
<evidence type="ECO:0000256" key="1">
    <source>
        <dbReference type="SAM" id="SignalP"/>
    </source>
</evidence>
<feature type="chain" id="PRO_5041434051" description="Secreted protein" evidence="1">
    <location>
        <begin position="18"/>
        <end position="75"/>
    </location>
</feature>
<reference evidence="2" key="1">
    <citation type="submission" date="2023-06" db="EMBL/GenBank/DDBJ databases">
        <title>Genome-scale phylogeny and comparative genomics of the fungal order Sordariales.</title>
        <authorList>
            <consortium name="Lawrence Berkeley National Laboratory"/>
            <person name="Hensen N."/>
            <person name="Bonometti L."/>
            <person name="Westerberg I."/>
            <person name="Brannstrom I.O."/>
            <person name="Guillou S."/>
            <person name="Cros-Aarteil S."/>
            <person name="Calhoun S."/>
            <person name="Haridas S."/>
            <person name="Kuo A."/>
            <person name="Mondo S."/>
            <person name="Pangilinan J."/>
            <person name="Riley R."/>
            <person name="LaButti K."/>
            <person name="Andreopoulos B."/>
            <person name="Lipzen A."/>
            <person name="Chen C."/>
            <person name="Yanf M."/>
            <person name="Daum C."/>
            <person name="Ng V."/>
            <person name="Clum A."/>
            <person name="Steindorff A."/>
            <person name="Ohm R."/>
            <person name="Martin F."/>
            <person name="Silar P."/>
            <person name="Natvig D."/>
            <person name="Lalanne C."/>
            <person name="Gautier V."/>
            <person name="Ament-velasquez S.L."/>
            <person name="Kruys A."/>
            <person name="Hutchinson M.I."/>
            <person name="Powell A.J."/>
            <person name="Barry K."/>
            <person name="Miller A.N."/>
            <person name="Grigoriev I.V."/>
            <person name="Debuchy R."/>
            <person name="Gladieux P."/>
            <person name="Thoren M.H."/>
            <person name="Johannesson H."/>
        </authorList>
    </citation>
    <scope>NUCLEOTIDE SEQUENCE</scope>
    <source>
        <strain evidence="2">SMH3187-1</strain>
    </source>
</reference>
<dbReference type="EMBL" id="JAUKUD010000003">
    <property type="protein sequence ID" value="KAK0748931.1"/>
    <property type="molecule type" value="Genomic_DNA"/>
</dbReference>
<sequence length="75" mass="7996">MILLMPTCLVAIPLPRGNNVIWTAPTTWLPACTGPTVTVMPSPVSQGDGWIPGTMRTRKEAAARHPPKLNIVPPG</sequence>
<proteinExistence type="predicted"/>
<comment type="caution">
    <text evidence="2">The sequence shown here is derived from an EMBL/GenBank/DDBJ whole genome shotgun (WGS) entry which is preliminary data.</text>
</comment>